<feature type="domain" description="Protein kinase" evidence="9">
    <location>
        <begin position="390"/>
        <end position="763"/>
    </location>
</feature>
<dbReference type="PROSITE" id="PS50011">
    <property type="entry name" value="PROTEIN_KINASE_DOM"/>
    <property type="match status" value="1"/>
</dbReference>
<dbReference type="Proteomes" id="UP000189274">
    <property type="component" value="Unassembled WGS sequence"/>
</dbReference>
<dbReference type="Pfam" id="PF00069">
    <property type="entry name" value="Pkinase"/>
    <property type="match status" value="1"/>
</dbReference>
<dbReference type="InterPro" id="IPR008271">
    <property type="entry name" value="Ser/Thr_kinase_AS"/>
</dbReference>
<reference evidence="11" key="1">
    <citation type="journal article" date="2017" name="Genome Announc.">
        <title>Genome sequences of Cyberlindnera fabianii 65, Pichia kudriavzevii 129, and Saccharomyces cerevisiae 131 isolated from fermented masau fruits in Zimbabwe.</title>
        <authorList>
            <person name="van Rijswijck I.M.H."/>
            <person name="Derks M.F.L."/>
            <person name="Abee T."/>
            <person name="de Ridder D."/>
            <person name="Smid E.J."/>
        </authorList>
    </citation>
    <scope>NUCLEOTIDE SEQUENCE [LARGE SCALE GENOMIC DNA]</scope>
    <source>
        <strain evidence="11">129</strain>
    </source>
</reference>
<evidence type="ECO:0000259" key="9">
    <source>
        <dbReference type="PROSITE" id="PS50011"/>
    </source>
</evidence>
<evidence type="ECO:0000256" key="5">
    <source>
        <dbReference type="ARBA" id="ARBA00037982"/>
    </source>
</evidence>
<dbReference type="GO" id="GO:0005634">
    <property type="term" value="C:nucleus"/>
    <property type="evidence" value="ECO:0007669"/>
    <property type="project" value="TreeGrafter"/>
</dbReference>
<organism evidence="10 11">
    <name type="scientific">Pichia kudriavzevii</name>
    <name type="common">Yeast</name>
    <name type="synonym">Issatchenkia orientalis</name>
    <dbReference type="NCBI Taxonomy" id="4909"/>
    <lineage>
        <taxon>Eukaryota</taxon>
        <taxon>Fungi</taxon>
        <taxon>Dikarya</taxon>
        <taxon>Ascomycota</taxon>
        <taxon>Saccharomycotina</taxon>
        <taxon>Pichiomycetes</taxon>
        <taxon>Pichiales</taxon>
        <taxon>Pichiaceae</taxon>
        <taxon>Pichia</taxon>
    </lineage>
</organism>
<dbReference type="GO" id="GO:0110031">
    <property type="term" value="P:negative regulation of G2/MI transition of meiotic cell cycle"/>
    <property type="evidence" value="ECO:0007669"/>
    <property type="project" value="TreeGrafter"/>
</dbReference>
<dbReference type="Gene3D" id="3.30.200.20">
    <property type="entry name" value="Phosphorylase Kinase, domain 1"/>
    <property type="match status" value="1"/>
</dbReference>
<evidence type="ECO:0000256" key="7">
    <source>
        <dbReference type="SAM" id="Coils"/>
    </source>
</evidence>
<feature type="region of interest" description="Disordered" evidence="8">
    <location>
        <begin position="343"/>
        <end position="368"/>
    </location>
</feature>
<evidence type="ECO:0000313" key="11">
    <source>
        <dbReference type="Proteomes" id="UP000189274"/>
    </source>
</evidence>
<evidence type="ECO:0000256" key="6">
    <source>
        <dbReference type="PROSITE-ProRule" id="PRU10141"/>
    </source>
</evidence>
<comment type="caution">
    <text evidence="10">The sequence shown here is derived from an EMBL/GenBank/DDBJ whole genome shotgun (WGS) entry which is preliminary data.</text>
</comment>
<evidence type="ECO:0000256" key="3">
    <source>
        <dbReference type="ARBA" id="ARBA00022777"/>
    </source>
</evidence>
<evidence type="ECO:0000256" key="2">
    <source>
        <dbReference type="ARBA" id="ARBA00022741"/>
    </source>
</evidence>
<dbReference type="PROSITE" id="PS00108">
    <property type="entry name" value="PROTEIN_KINASE_ST"/>
    <property type="match status" value="1"/>
</dbReference>
<keyword evidence="2 6" id="KW-0547">Nucleotide-binding</keyword>
<keyword evidence="4 6" id="KW-0067">ATP-binding</keyword>
<keyword evidence="7" id="KW-0175">Coiled coil</keyword>
<dbReference type="GO" id="GO:0004713">
    <property type="term" value="F:protein tyrosine kinase activity"/>
    <property type="evidence" value="ECO:0007669"/>
    <property type="project" value="TreeGrafter"/>
</dbReference>
<dbReference type="InterPro" id="IPR011009">
    <property type="entry name" value="Kinase-like_dom_sf"/>
</dbReference>
<accession>A0A1V2LR59</accession>
<dbReference type="SMART" id="SM00220">
    <property type="entry name" value="S_TKc"/>
    <property type="match status" value="1"/>
</dbReference>
<evidence type="ECO:0000256" key="1">
    <source>
        <dbReference type="ARBA" id="ARBA00022679"/>
    </source>
</evidence>
<gene>
    <name evidence="10" type="ORF">BOH78_1173</name>
</gene>
<proteinExistence type="inferred from homology"/>
<keyword evidence="3 10" id="KW-0418">Kinase</keyword>
<dbReference type="GO" id="GO:0030447">
    <property type="term" value="P:filamentous growth"/>
    <property type="evidence" value="ECO:0007669"/>
    <property type="project" value="UniProtKB-ARBA"/>
</dbReference>
<evidence type="ECO:0000256" key="4">
    <source>
        <dbReference type="ARBA" id="ARBA00022840"/>
    </source>
</evidence>
<sequence length="808" mass="91590">MLKRFNELSFDGSSINKKQRAKYSGVFGATQGTSSINSTIASSKRSSDMQKKLERKLERYKDRLASATHASLRKISPIKSPLNEKTNLGLTNPPLKKNPFNKLMQKRNTHLNLDYDLDLDFKGDELVQRVAEKNVKSFKEGHVQEDDHEGQEFQEDGDVLDDDVAYEDVSPSKHAFNKPHRFQHRPFTTGRDDNLVESWDEQEKFPITPNYKTNDLNISSLQSVKHNSNLNTPESFNSAISIESGNSFKVDTPTRNFKKNQPSKISNTSSTSYWQRAGSRNQSEQSIIADSNLRPVFAPPRLPENLNLQEPMSNNEVSISSQFKNISPHTPIEFGFHRGRIDPSITSTPAISNKTDNSKSTLSMDLDSTDTITNPTTKQSELDYHLVSKFGECSLLGEGEFSVVYSVHFEGVKYAVKRTKNKIAGPKSRLRKLEEVELLKSLRRRGEFQDDTGMLDYSSNGSSLKNSQDNDNIATGEYEINHNDGRDYVLTLISAWEYQSHLYIMTDYCENGTLDEFLIKQCENSRTRLDEWRVWKILVEILQGLKWIHSKNILHLDLKPANIFITFEGMLKIGDFGVGTKLPVSSFFDREGDREYIAPEIISKHEYSFAADIFSVGLIMVEVAANVILPDNGTPWRKLRSGDLTDAGRLSSSDLSECINLNNMKKTLSDSLFSGNEVGIESNITVNSMDSCFPPSDKKLPVSQKLNHIDNMVGFDKKIEFWTPEWFYNGSSTLDKLVTWLINPTPQERPSCEDVLRSYECGLVEMRCKSGATIYEGDYGPPVSRGEMELERQELQRRGAFHLSDVLK</sequence>
<name>A0A1V2LR59_PICKU</name>
<feature type="compositionally biased region" description="Polar residues" evidence="8">
    <location>
        <begin position="344"/>
        <end position="363"/>
    </location>
</feature>
<dbReference type="InterPro" id="IPR050339">
    <property type="entry name" value="CC_SR_Kinase"/>
</dbReference>
<evidence type="ECO:0000313" key="10">
    <source>
        <dbReference type="EMBL" id="ONH76237.1"/>
    </source>
</evidence>
<dbReference type="PANTHER" id="PTHR11042:SF196">
    <property type="entry name" value="MITOSIS INHIBITOR PROTEIN KINASE SWE1"/>
    <property type="match status" value="1"/>
</dbReference>
<dbReference type="EMBL" id="MQVM01000004">
    <property type="protein sequence ID" value="ONH76237.1"/>
    <property type="molecule type" value="Genomic_DNA"/>
</dbReference>
<comment type="similarity">
    <text evidence="5">Belongs to the protein kinase superfamily. Ser/Thr protein kinase family. GCN2 subfamily.</text>
</comment>
<dbReference type="InterPro" id="IPR000719">
    <property type="entry name" value="Prot_kinase_dom"/>
</dbReference>
<dbReference type="AlphaFoldDB" id="A0A1V2LR59"/>
<feature type="coiled-coil region" evidence="7">
    <location>
        <begin position="43"/>
        <end position="70"/>
    </location>
</feature>
<dbReference type="GO" id="GO:0005524">
    <property type="term" value="F:ATP binding"/>
    <property type="evidence" value="ECO:0007669"/>
    <property type="project" value="UniProtKB-UniRule"/>
</dbReference>
<dbReference type="InterPro" id="IPR017441">
    <property type="entry name" value="Protein_kinase_ATP_BS"/>
</dbReference>
<dbReference type="Gene3D" id="1.10.510.10">
    <property type="entry name" value="Transferase(Phosphotransferase) domain 1"/>
    <property type="match status" value="1"/>
</dbReference>
<dbReference type="VEuPathDB" id="FungiDB:C5L36_0C10270"/>
<dbReference type="PROSITE" id="PS00107">
    <property type="entry name" value="PROTEIN_KINASE_ATP"/>
    <property type="match status" value="1"/>
</dbReference>
<feature type="region of interest" description="Disordered" evidence="8">
    <location>
        <begin position="251"/>
        <end position="272"/>
    </location>
</feature>
<dbReference type="GO" id="GO:0005737">
    <property type="term" value="C:cytoplasm"/>
    <property type="evidence" value="ECO:0007669"/>
    <property type="project" value="TreeGrafter"/>
</dbReference>
<evidence type="ECO:0000256" key="8">
    <source>
        <dbReference type="SAM" id="MobiDB-lite"/>
    </source>
</evidence>
<keyword evidence="1" id="KW-0808">Transferase</keyword>
<protein>
    <submittedName>
        <fullName evidence="10">Mitosis inhibitor protein kinase SWE1</fullName>
    </submittedName>
</protein>
<dbReference type="PANTHER" id="PTHR11042">
    <property type="entry name" value="EUKARYOTIC TRANSLATION INITIATION FACTOR 2-ALPHA KINASE EIF2-ALPHA KINASE -RELATED"/>
    <property type="match status" value="1"/>
</dbReference>
<feature type="binding site" evidence="6">
    <location>
        <position position="417"/>
    </location>
    <ligand>
        <name>ATP</name>
        <dbReference type="ChEBI" id="CHEBI:30616"/>
    </ligand>
</feature>
<dbReference type="SUPFAM" id="SSF56112">
    <property type="entry name" value="Protein kinase-like (PK-like)"/>
    <property type="match status" value="1"/>
</dbReference>